<dbReference type="Gene3D" id="3.50.4.10">
    <property type="entry name" value="Hepatocyte Growth Factor"/>
    <property type="match status" value="1"/>
</dbReference>
<feature type="region of interest" description="Disordered" evidence="1">
    <location>
        <begin position="27"/>
        <end position="88"/>
    </location>
</feature>
<dbReference type="EMBL" id="JAOQBH010000003">
    <property type="protein sequence ID" value="KAJ4138393.1"/>
    <property type="molecule type" value="Genomic_DNA"/>
</dbReference>
<keyword evidence="4" id="KW-1185">Reference proteome</keyword>
<dbReference type="Pfam" id="PF23865">
    <property type="entry name" value="DUF7223"/>
    <property type="match status" value="1"/>
</dbReference>
<feature type="compositionally biased region" description="Acidic residues" evidence="1">
    <location>
        <begin position="31"/>
        <end position="49"/>
    </location>
</feature>
<feature type="region of interest" description="Disordered" evidence="1">
    <location>
        <begin position="352"/>
        <end position="472"/>
    </location>
</feature>
<accession>A0ABQ8RN97</accession>
<evidence type="ECO:0000259" key="2">
    <source>
        <dbReference type="PROSITE" id="PS50948"/>
    </source>
</evidence>
<gene>
    <name evidence="3" type="ORF">NW768_002217</name>
</gene>
<proteinExistence type="predicted"/>
<dbReference type="SUPFAM" id="SSF57414">
    <property type="entry name" value="Hairpin loop containing domain-like"/>
    <property type="match status" value="1"/>
</dbReference>
<sequence length="569" mass="60811">MFEPHILDKRLSGSKSFTVNWERYLHVKESEPEDDDSGDEGFPGPDEDAPWPNAAKLAEWGSEDGEPDDSYAKGEIADPNGHHKRGGNDSLVERDLSYGLVLYCVECGFEGEAKLTGTISASLIDGIEVAQVAFQARFKAGLHLGLKAFVKYEKEWNNDFFELPLSSFGIHRLFDIVPYIGVGIEAGLEIEATGTLLIGASVEWENIDILVDLLDGDKSHSNGLTPVFKPRSEATGELKLRASLGLPVSVGVKLGILLDHWQVKGGVRDTPSVVLEGSFEANAALDDDGNINANVEGDCYGIAWNIHFENALDAFYQWSNKPMNKFPLIEPLESDPIAEGCIGYVNDGTGSGGSPGNEVGMSGNGLGGGSGMFGTRPGSKPVPIFDPEAAKAEAKSQAKSAKQKAATQGKDSKDSGKKASSSKVDTKKTTTTKTSSAVGKKPQSSKTKQTKATTTKKGSATPNRPSAACTPSAIVNTNLPSRTICNKPVTKARAPSKSIIGTMASVKSVGACAQTCLKNKQCMSFGYNKNKSCQLYSKNFKGFRVTSGKGDVTSSFYDRNCYMYSTCSK</sequence>
<feature type="compositionally biased region" description="Low complexity" evidence="1">
    <location>
        <begin position="397"/>
        <end position="406"/>
    </location>
</feature>
<dbReference type="InterPro" id="IPR055647">
    <property type="entry name" value="DUF7223"/>
</dbReference>
<dbReference type="Proteomes" id="UP001152024">
    <property type="component" value="Unassembled WGS sequence"/>
</dbReference>
<feature type="compositionally biased region" description="Gly residues" evidence="1">
    <location>
        <begin position="362"/>
        <end position="372"/>
    </location>
</feature>
<dbReference type="Pfam" id="PF00024">
    <property type="entry name" value="PAN_1"/>
    <property type="match status" value="1"/>
</dbReference>
<evidence type="ECO:0000313" key="3">
    <source>
        <dbReference type="EMBL" id="KAJ4138393.1"/>
    </source>
</evidence>
<evidence type="ECO:0000313" key="4">
    <source>
        <dbReference type="Proteomes" id="UP001152024"/>
    </source>
</evidence>
<feature type="domain" description="Apple" evidence="2">
    <location>
        <begin position="485"/>
        <end position="561"/>
    </location>
</feature>
<comment type="caution">
    <text evidence="3">The sequence shown here is derived from an EMBL/GenBank/DDBJ whole genome shotgun (WGS) entry which is preliminary data.</text>
</comment>
<reference evidence="3" key="1">
    <citation type="submission" date="2022-09" db="EMBL/GenBank/DDBJ databases">
        <title>Fusarium specimens isolated from Avocado Roots.</title>
        <authorList>
            <person name="Stajich J."/>
            <person name="Roper C."/>
            <person name="Heimlech-Rivalta G."/>
        </authorList>
    </citation>
    <scope>NUCLEOTIDE SEQUENCE</scope>
    <source>
        <strain evidence="3">CF00095</strain>
    </source>
</reference>
<organism evidence="3 4">
    <name type="scientific">Fusarium equiseti</name>
    <name type="common">Fusarium scirpi</name>
    <dbReference type="NCBI Taxonomy" id="61235"/>
    <lineage>
        <taxon>Eukaryota</taxon>
        <taxon>Fungi</taxon>
        <taxon>Dikarya</taxon>
        <taxon>Ascomycota</taxon>
        <taxon>Pezizomycotina</taxon>
        <taxon>Sordariomycetes</taxon>
        <taxon>Hypocreomycetidae</taxon>
        <taxon>Hypocreales</taxon>
        <taxon>Nectriaceae</taxon>
        <taxon>Fusarium</taxon>
        <taxon>Fusarium incarnatum-equiseti species complex</taxon>
    </lineage>
</organism>
<evidence type="ECO:0000256" key="1">
    <source>
        <dbReference type="SAM" id="MobiDB-lite"/>
    </source>
</evidence>
<dbReference type="InterPro" id="IPR003609">
    <property type="entry name" value="Pan_app"/>
</dbReference>
<protein>
    <recommendedName>
        <fullName evidence="2">Apple domain-containing protein</fullName>
    </recommendedName>
</protein>
<feature type="compositionally biased region" description="Low complexity" evidence="1">
    <location>
        <begin position="418"/>
        <end position="462"/>
    </location>
</feature>
<dbReference type="PROSITE" id="PS50948">
    <property type="entry name" value="PAN"/>
    <property type="match status" value="1"/>
</dbReference>
<name>A0ABQ8RN97_FUSEQ</name>